<dbReference type="PANTHER" id="PTHR11920:SF335">
    <property type="entry name" value="GUANYLATE CYCLASE"/>
    <property type="match status" value="1"/>
</dbReference>
<dbReference type="InterPro" id="IPR029787">
    <property type="entry name" value="Nucleotide_cyclase"/>
</dbReference>
<dbReference type="GO" id="GO:0004016">
    <property type="term" value="F:adenylate cyclase activity"/>
    <property type="evidence" value="ECO:0007669"/>
    <property type="project" value="TreeGrafter"/>
</dbReference>
<dbReference type="Gene3D" id="3.30.70.1230">
    <property type="entry name" value="Nucleotide cyclase"/>
    <property type="match status" value="1"/>
</dbReference>
<evidence type="ECO:0000256" key="4">
    <source>
        <dbReference type="ARBA" id="ARBA00022989"/>
    </source>
</evidence>
<evidence type="ECO:0000313" key="9">
    <source>
        <dbReference type="EMBL" id="CAD8339426.1"/>
    </source>
</evidence>
<dbReference type="SUPFAM" id="SSF55073">
    <property type="entry name" value="Nucleotide cyclase"/>
    <property type="match status" value="1"/>
</dbReference>
<dbReference type="GO" id="GO:0005886">
    <property type="term" value="C:plasma membrane"/>
    <property type="evidence" value="ECO:0007669"/>
    <property type="project" value="TreeGrafter"/>
</dbReference>
<keyword evidence="3" id="KW-0547">Nucleotide-binding</keyword>
<feature type="domain" description="Guanylate cyclase" evidence="8">
    <location>
        <begin position="31"/>
        <end position="68"/>
    </location>
</feature>
<organism evidence="9">
    <name type="scientific">Craspedostauros australis</name>
    <dbReference type="NCBI Taxonomy" id="1486917"/>
    <lineage>
        <taxon>Eukaryota</taxon>
        <taxon>Sar</taxon>
        <taxon>Stramenopiles</taxon>
        <taxon>Ochrophyta</taxon>
        <taxon>Bacillariophyta</taxon>
        <taxon>Bacillariophyceae</taxon>
        <taxon>Bacillariophycidae</taxon>
        <taxon>Naviculales</taxon>
        <taxon>Naviculaceae</taxon>
        <taxon>Craspedostauros</taxon>
    </lineage>
</organism>
<gene>
    <name evidence="9" type="ORF">CAUS1442_LOCUS11559</name>
</gene>
<evidence type="ECO:0000256" key="3">
    <source>
        <dbReference type="ARBA" id="ARBA00022741"/>
    </source>
</evidence>
<dbReference type="InterPro" id="IPR001054">
    <property type="entry name" value="A/G_cyclase"/>
</dbReference>
<feature type="region of interest" description="Disordered" evidence="7">
    <location>
        <begin position="154"/>
        <end position="196"/>
    </location>
</feature>
<evidence type="ECO:0000256" key="5">
    <source>
        <dbReference type="ARBA" id="ARBA00023136"/>
    </source>
</evidence>
<dbReference type="GO" id="GO:0000166">
    <property type="term" value="F:nucleotide binding"/>
    <property type="evidence" value="ECO:0007669"/>
    <property type="project" value="UniProtKB-KW"/>
</dbReference>
<reference evidence="9" key="1">
    <citation type="submission" date="2021-01" db="EMBL/GenBank/DDBJ databases">
        <authorList>
            <person name="Corre E."/>
            <person name="Pelletier E."/>
            <person name="Niang G."/>
            <person name="Scheremetjew M."/>
            <person name="Finn R."/>
            <person name="Kale V."/>
            <person name="Holt S."/>
            <person name="Cochrane G."/>
            <person name="Meng A."/>
            <person name="Brown T."/>
            <person name="Cohen L."/>
        </authorList>
    </citation>
    <scope>NUCLEOTIDE SEQUENCE</scope>
    <source>
        <strain evidence="9">CCMP3328</strain>
    </source>
</reference>
<keyword evidence="5" id="KW-0472">Membrane</keyword>
<dbReference type="Pfam" id="PF00211">
    <property type="entry name" value="Guanylate_cyc"/>
    <property type="match status" value="1"/>
</dbReference>
<proteinExistence type="predicted"/>
<dbReference type="PROSITE" id="PS50125">
    <property type="entry name" value="GUANYLATE_CYCLASE_2"/>
    <property type="match status" value="1"/>
</dbReference>
<dbReference type="EMBL" id="HBEF01018768">
    <property type="protein sequence ID" value="CAD8339426.1"/>
    <property type="molecule type" value="Transcribed_RNA"/>
</dbReference>
<sequence length="196" mass="21317">MSLFAHECMRTMKLLLTKELRTLLGGDPSIISMRFGLHSGSVIAGVLRGEKSRFQLFGDTVNMAARIEHTGKRDRIHISPTTGELLIEAGKKKWLVERSDSPEDMQTYWLRPRSKTSAMDDARRSRASLSTDGGGTSISDAYSLSSGMSFGGMDGVSSHSRAWPEASTHSKAWIDSDSGDGFTMEGDMSDGGDSFA</sequence>
<keyword evidence="6" id="KW-0456">Lyase</keyword>
<dbReference type="CDD" id="cd07302">
    <property type="entry name" value="CHD"/>
    <property type="match status" value="1"/>
</dbReference>
<dbReference type="GO" id="GO:0035556">
    <property type="term" value="P:intracellular signal transduction"/>
    <property type="evidence" value="ECO:0007669"/>
    <property type="project" value="InterPro"/>
</dbReference>
<dbReference type="InterPro" id="IPR050401">
    <property type="entry name" value="Cyclic_nucleotide_synthase"/>
</dbReference>
<evidence type="ECO:0000256" key="6">
    <source>
        <dbReference type="ARBA" id="ARBA00023239"/>
    </source>
</evidence>
<keyword evidence="4" id="KW-1133">Transmembrane helix</keyword>
<evidence type="ECO:0000256" key="2">
    <source>
        <dbReference type="ARBA" id="ARBA00022692"/>
    </source>
</evidence>
<dbReference type="GO" id="GO:0001653">
    <property type="term" value="F:peptide receptor activity"/>
    <property type="evidence" value="ECO:0007669"/>
    <property type="project" value="TreeGrafter"/>
</dbReference>
<accession>A0A7R9WYN8</accession>
<evidence type="ECO:0000256" key="1">
    <source>
        <dbReference type="ARBA" id="ARBA00004370"/>
    </source>
</evidence>
<feature type="region of interest" description="Disordered" evidence="7">
    <location>
        <begin position="109"/>
        <end position="134"/>
    </location>
</feature>
<dbReference type="AlphaFoldDB" id="A0A7R9WYN8"/>
<dbReference type="PANTHER" id="PTHR11920">
    <property type="entry name" value="GUANYLYL CYCLASE"/>
    <property type="match status" value="1"/>
</dbReference>
<name>A0A7R9WYN8_9STRA</name>
<dbReference type="GO" id="GO:0007168">
    <property type="term" value="P:receptor guanylyl cyclase signaling pathway"/>
    <property type="evidence" value="ECO:0007669"/>
    <property type="project" value="TreeGrafter"/>
</dbReference>
<dbReference type="GO" id="GO:0004383">
    <property type="term" value="F:guanylate cyclase activity"/>
    <property type="evidence" value="ECO:0007669"/>
    <property type="project" value="TreeGrafter"/>
</dbReference>
<comment type="subcellular location">
    <subcellularLocation>
        <location evidence="1">Membrane</location>
    </subcellularLocation>
</comment>
<evidence type="ECO:0000259" key="8">
    <source>
        <dbReference type="PROSITE" id="PS50125"/>
    </source>
</evidence>
<protein>
    <recommendedName>
        <fullName evidence="8">Guanylate cyclase domain-containing protein</fullName>
    </recommendedName>
</protein>
<evidence type="ECO:0000256" key="7">
    <source>
        <dbReference type="SAM" id="MobiDB-lite"/>
    </source>
</evidence>
<keyword evidence="2" id="KW-0812">Transmembrane</keyword>